<evidence type="ECO:0000313" key="5">
    <source>
        <dbReference type="Proteomes" id="UP001196413"/>
    </source>
</evidence>
<name>A0AAD5MPE8_PARTN</name>
<dbReference type="Pfam" id="PF03265">
    <property type="entry name" value="DNase_II"/>
    <property type="match status" value="1"/>
</dbReference>
<dbReference type="EMBL" id="JAHQIW010000405">
    <property type="protein sequence ID" value="KAJ1347909.1"/>
    <property type="molecule type" value="Genomic_DNA"/>
</dbReference>
<accession>A0AAD5MPE8</accession>
<reference evidence="4" key="1">
    <citation type="submission" date="2021-06" db="EMBL/GenBank/DDBJ databases">
        <title>Parelaphostrongylus tenuis whole genome reference sequence.</title>
        <authorList>
            <person name="Garwood T.J."/>
            <person name="Larsen P.A."/>
            <person name="Fountain-Jones N.M."/>
            <person name="Garbe J.R."/>
            <person name="Macchietto M.G."/>
            <person name="Kania S.A."/>
            <person name="Gerhold R.W."/>
            <person name="Richards J.E."/>
            <person name="Wolf T.M."/>
        </authorList>
    </citation>
    <scope>NUCLEOTIDE SEQUENCE</scope>
    <source>
        <strain evidence="4">MNPRO001-30</strain>
        <tissue evidence="4">Meninges</tissue>
    </source>
</reference>
<proteinExistence type="inferred from homology"/>
<organism evidence="4 5">
    <name type="scientific">Parelaphostrongylus tenuis</name>
    <name type="common">Meningeal worm</name>
    <dbReference type="NCBI Taxonomy" id="148309"/>
    <lineage>
        <taxon>Eukaryota</taxon>
        <taxon>Metazoa</taxon>
        <taxon>Ecdysozoa</taxon>
        <taxon>Nematoda</taxon>
        <taxon>Chromadorea</taxon>
        <taxon>Rhabditida</taxon>
        <taxon>Rhabditina</taxon>
        <taxon>Rhabditomorpha</taxon>
        <taxon>Strongyloidea</taxon>
        <taxon>Metastrongylidae</taxon>
        <taxon>Parelaphostrongylus</taxon>
    </lineage>
</organism>
<dbReference type="InterPro" id="IPR004947">
    <property type="entry name" value="DNase_II"/>
</dbReference>
<dbReference type="GO" id="GO:0004531">
    <property type="term" value="F:deoxyribonuclease II activity"/>
    <property type="evidence" value="ECO:0007669"/>
    <property type="project" value="InterPro"/>
</dbReference>
<protein>
    <submittedName>
        <fullName evidence="4">Uncharacterized protein</fullName>
    </submittedName>
</protein>
<dbReference type="AlphaFoldDB" id="A0AAD5MPE8"/>
<feature type="compositionally biased region" description="Polar residues" evidence="3">
    <location>
        <begin position="16"/>
        <end position="34"/>
    </location>
</feature>
<gene>
    <name evidence="4" type="ORF">KIN20_003089</name>
</gene>
<sequence length="98" mass="10637">MAGDGGGHNDGSNDGQQAEMNAASIESSRLCTSSNEKNLGKRKFLTGEYDYPESGTKFAQSLLCISFDVDALPAISQYMRFAQVTPFIKKLPQSIKLL</sequence>
<evidence type="ECO:0000256" key="1">
    <source>
        <dbReference type="ARBA" id="ARBA00007527"/>
    </source>
</evidence>
<feature type="region of interest" description="Disordered" evidence="3">
    <location>
        <begin position="1"/>
        <end position="34"/>
    </location>
</feature>
<keyword evidence="5" id="KW-1185">Reference proteome</keyword>
<evidence type="ECO:0000313" key="4">
    <source>
        <dbReference type="EMBL" id="KAJ1347909.1"/>
    </source>
</evidence>
<keyword evidence="2" id="KW-0378">Hydrolase</keyword>
<evidence type="ECO:0000256" key="2">
    <source>
        <dbReference type="ARBA" id="ARBA00022801"/>
    </source>
</evidence>
<comment type="similarity">
    <text evidence="1">Belongs to the DNase II family.</text>
</comment>
<evidence type="ECO:0000256" key="3">
    <source>
        <dbReference type="SAM" id="MobiDB-lite"/>
    </source>
</evidence>
<dbReference type="Proteomes" id="UP001196413">
    <property type="component" value="Unassembled WGS sequence"/>
</dbReference>
<comment type="caution">
    <text evidence="4">The sequence shown here is derived from an EMBL/GenBank/DDBJ whole genome shotgun (WGS) entry which is preliminary data.</text>
</comment>